<organism evidence="8 9">
    <name type="scientific">Paenibacillus aceti</name>
    <dbReference type="NCBI Taxonomy" id="1820010"/>
    <lineage>
        <taxon>Bacteria</taxon>
        <taxon>Bacillati</taxon>
        <taxon>Bacillota</taxon>
        <taxon>Bacilli</taxon>
        <taxon>Bacillales</taxon>
        <taxon>Paenibacillaceae</taxon>
        <taxon>Paenibacillus</taxon>
    </lineage>
</organism>
<dbReference type="InterPro" id="IPR002491">
    <property type="entry name" value="ABC_transptr_periplasmic_BD"/>
</dbReference>
<feature type="compositionally biased region" description="Basic and acidic residues" evidence="6">
    <location>
        <begin position="70"/>
        <end position="81"/>
    </location>
</feature>
<dbReference type="Pfam" id="PF01497">
    <property type="entry name" value="Peripla_BP_2"/>
    <property type="match status" value="1"/>
</dbReference>
<dbReference type="Gene3D" id="3.40.50.1980">
    <property type="entry name" value="Nitrogenase molybdenum iron protein domain"/>
    <property type="match status" value="2"/>
</dbReference>
<keyword evidence="3" id="KW-0813">Transport</keyword>
<dbReference type="RefSeq" id="WP_120462015.1">
    <property type="nucleotide sequence ID" value="NZ_BMIW01000008.1"/>
</dbReference>
<keyword evidence="9" id="KW-1185">Reference proteome</keyword>
<evidence type="ECO:0000256" key="1">
    <source>
        <dbReference type="ARBA" id="ARBA00004196"/>
    </source>
</evidence>
<comment type="subcellular location">
    <subcellularLocation>
        <location evidence="1">Cell envelope</location>
    </subcellularLocation>
</comment>
<dbReference type="PROSITE" id="PS50983">
    <property type="entry name" value="FE_B12_PBP"/>
    <property type="match status" value="1"/>
</dbReference>
<accession>A0ABQ1VT44</accession>
<evidence type="ECO:0000256" key="3">
    <source>
        <dbReference type="ARBA" id="ARBA00022448"/>
    </source>
</evidence>
<feature type="region of interest" description="Disordered" evidence="6">
    <location>
        <begin position="45"/>
        <end position="81"/>
    </location>
</feature>
<protein>
    <submittedName>
        <fullName evidence="8">Ferrichrome ABC transporter substrate-binding protein</fullName>
    </submittedName>
</protein>
<keyword evidence="5" id="KW-0175">Coiled coil</keyword>
<comment type="similarity">
    <text evidence="2">Belongs to the bacterial solute-binding protein 8 family.</text>
</comment>
<name>A0ABQ1VT44_9BACL</name>
<dbReference type="PANTHER" id="PTHR30532:SF1">
    <property type="entry name" value="IRON(3+)-HYDROXAMATE-BINDING PROTEIN FHUD"/>
    <property type="match status" value="1"/>
</dbReference>
<evidence type="ECO:0000256" key="5">
    <source>
        <dbReference type="SAM" id="Coils"/>
    </source>
</evidence>
<gene>
    <name evidence="8" type="primary">feuA</name>
    <name evidence="8" type="ORF">GCM10010913_16160</name>
</gene>
<evidence type="ECO:0000256" key="2">
    <source>
        <dbReference type="ARBA" id="ARBA00008814"/>
    </source>
</evidence>
<feature type="compositionally biased region" description="Polar residues" evidence="6">
    <location>
        <begin position="45"/>
        <end position="69"/>
    </location>
</feature>
<feature type="coiled-coil region" evidence="5">
    <location>
        <begin position="200"/>
        <end position="227"/>
    </location>
</feature>
<feature type="domain" description="Fe/B12 periplasmic-binding" evidence="7">
    <location>
        <begin position="91"/>
        <end position="343"/>
    </location>
</feature>
<dbReference type="EMBL" id="BMIW01000008">
    <property type="protein sequence ID" value="GGF95320.1"/>
    <property type="molecule type" value="Genomic_DNA"/>
</dbReference>
<sequence>MLRLWGTSRKSLKTLSAVLLSCVIIGSLLAGCGTKTEWGVTNAATASGQQNSGGEASSQGNTGDSNKAGETTEERTITDELGHEVKLSGIPQKIFAPNLEDSLLKLGVTPVAQWSNAKSGHVYLQEQLKDVPRLDFTSGMPSPEAVMAYEPDLIILHTATYAENGAYDSYAKIAPTYVFKNASGNIEGSLTKIGELLGKSAAADAALQAYREKVEEAKQKLGKVTENKNVAIIRFAPRGVNLMGGQYLAGYVLHQDLDLGKTKLVGEENSANLSLEIIPELDADYIFAIHQGGDLTMMDSPIWKSMDAVKLGHVFEVDDSYWLGSGLIAYEKIIDDAVRFITE</sequence>
<evidence type="ECO:0000259" key="7">
    <source>
        <dbReference type="PROSITE" id="PS50983"/>
    </source>
</evidence>
<reference evidence="9" key="1">
    <citation type="journal article" date="2019" name="Int. J. Syst. Evol. Microbiol.">
        <title>The Global Catalogue of Microorganisms (GCM) 10K type strain sequencing project: providing services to taxonomists for standard genome sequencing and annotation.</title>
        <authorList>
            <consortium name="The Broad Institute Genomics Platform"/>
            <consortium name="The Broad Institute Genome Sequencing Center for Infectious Disease"/>
            <person name="Wu L."/>
            <person name="Ma J."/>
        </authorList>
    </citation>
    <scope>NUCLEOTIDE SEQUENCE [LARGE SCALE GENOMIC DNA]</scope>
    <source>
        <strain evidence="9">CGMCC 1.15420</strain>
    </source>
</reference>
<evidence type="ECO:0000313" key="8">
    <source>
        <dbReference type="EMBL" id="GGF95320.1"/>
    </source>
</evidence>
<proteinExistence type="inferred from homology"/>
<dbReference type="Proteomes" id="UP000608420">
    <property type="component" value="Unassembled WGS sequence"/>
</dbReference>
<dbReference type="InterPro" id="IPR051313">
    <property type="entry name" value="Bact_iron-sidero_bind"/>
</dbReference>
<dbReference type="PROSITE" id="PS51257">
    <property type="entry name" value="PROKAR_LIPOPROTEIN"/>
    <property type="match status" value="1"/>
</dbReference>
<keyword evidence="4" id="KW-0732">Signal</keyword>
<evidence type="ECO:0000256" key="6">
    <source>
        <dbReference type="SAM" id="MobiDB-lite"/>
    </source>
</evidence>
<evidence type="ECO:0000256" key="4">
    <source>
        <dbReference type="ARBA" id="ARBA00022729"/>
    </source>
</evidence>
<evidence type="ECO:0000313" key="9">
    <source>
        <dbReference type="Proteomes" id="UP000608420"/>
    </source>
</evidence>
<comment type="caution">
    <text evidence="8">The sequence shown here is derived from an EMBL/GenBank/DDBJ whole genome shotgun (WGS) entry which is preliminary data.</text>
</comment>
<dbReference type="SUPFAM" id="SSF53807">
    <property type="entry name" value="Helical backbone' metal receptor"/>
    <property type="match status" value="1"/>
</dbReference>
<dbReference type="PANTHER" id="PTHR30532">
    <property type="entry name" value="IRON III DICITRATE-BINDING PERIPLASMIC PROTEIN"/>
    <property type="match status" value="1"/>
</dbReference>